<dbReference type="Gene3D" id="2.60.40.10">
    <property type="entry name" value="Immunoglobulins"/>
    <property type="match status" value="1"/>
</dbReference>
<proteinExistence type="predicted"/>
<evidence type="ECO:0000256" key="3">
    <source>
        <dbReference type="SAM" id="SignalP"/>
    </source>
</evidence>
<protein>
    <recommendedName>
        <fullName evidence="4">Histidine kinase domain-containing protein</fullName>
    </recommendedName>
</protein>
<evidence type="ECO:0000256" key="1">
    <source>
        <dbReference type="ARBA" id="ARBA00022553"/>
    </source>
</evidence>
<dbReference type="SUPFAM" id="SSF50998">
    <property type="entry name" value="Quinoprotein alcohol dehydrogenase-like"/>
    <property type="match status" value="1"/>
</dbReference>
<keyword evidence="2" id="KW-1133">Transmembrane helix</keyword>
<dbReference type="InterPro" id="IPR015943">
    <property type="entry name" value="WD40/YVTN_repeat-like_dom_sf"/>
</dbReference>
<dbReference type="InterPro" id="IPR003594">
    <property type="entry name" value="HATPase_dom"/>
</dbReference>
<dbReference type="AlphaFoldDB" id="A0A6C0GFD3"/>
<dbReference type="InterPro" id="IPR011110">
    <property type="entry name" value="Reg_prop"/>
</dbReference>
<dbReference type="CDD" id="cd16917">
    <property type="entry name" value="HATPase_UhpB-NarQ-NarX-like"/>
    <property type="match status" value="1"/>
</dbReference>
<evidence type="ECO:0000256" key="2">
    <source>
        <dbReference type="SAM" id="Phobius"/>
    </source>
</evidence>
<dbReference type="RefSeq" id="WP_162442739.1">
    <property type="nucleotide sequence ID" value="NZ_CP048222.1"/>
</dbReference>
<dbReference type="Pfam" id="PF07495">
    <property type="entry name" value="Y_Y_Y"/>
    <property type="match status" value="1"/>
</dbReference>
<dbReference type="PROSITE" id="PS51257">
    <property type="entry name" value="PROKAR_LIPOPROTEIN"/>
    <property type="match status" value="1"/>
</dbReference>
<feature type="chain" id="PRO_5025524127" description="Histidine kinase domain-containing protein" evidence="3">
    <location>
        <begin position="25"/>
        <end position="1010"/>
    </location>
</feature>
<feature type="signal peptide" evidence="3">
    <location>
        <begin position="1"/>
        <end position="24"/>
    </location>
</feature>
<dbReference type="Pfam" id="PF07494">
    <property type="entry name" value="Reg_prop"/>
    <property type="match status" value="2"/>
</dbReference>
<dbReference type="KEGG" id="rhoz:GXP67_08445"/>
<evidence type="ECO:0000313" key="6">
    <source>
        <dbReference type="Proteomes" id="UP000480178"/>
    </source>
</evidence>
<keyword evidence="2" id="KW-0812">Transmembrane</keyword>
<dbReference type="EMBL" id="CP048222">
    <property type="protein sequence ID" value="QHT66686.1"/>
    <property type="molecule type" value="Genomic_DNA"/>
</dbReference>
<evidence type="ECO:0000313" key="5">
    <source>
        <dbReference type="EMBL" id="QHT66686.1"/>
    </source>
</evidence>
<accession>A0A6C0GFD3</accession>
<dbReference type="Pfam" id="PF02518">
    <property type="entry name" value="HATPase_c"/>
    <property type="match status" value="1"/>
</dbReference>
<dbReference type="InterPro" id="IPR036890">
    <property type="entry name" value="HATPase_C_sf"/>
</dbReference>
<name>A0A6C0GFD3_9BACT</name>
<keyword evidence="6" id="KW-1185">Reference proteome</keyword>
<feature type="domain" description="Histidine kinase" evidence="4">
    <location>
        <begin position="819"/>
        <end position="1010"/>
    </location>
</feature>
<dbReference type="GO" id="GO:0016020">
    <property type="term" value="C:membrane"/>
    <property type="evidence" value="ECO:0007669"/>
    <property type="project" value="InterPro"/>
</dbReference>
<dbReference type="PANTHER" id="PTHR43547">
    <property type="entry name" value="TWO-COMPONENT HISTIDINE KINASE"/>
    <property type="match status" value="1"/>
</dbReference>
<dbReference type="GO" id="GO:0046983">
    <property type="term" value="F:protein dimerization activity"/>
    <property type="evidence" value="ECO:0007669"/>
    <property type="project" value="InterPro"/>
</dbReference>
<dbReference type="InterPro" id="IPR005467">
    <property type="entry name" value="His_kinase_dom"/>
</dbReference>
<dbReference type="InterPro" id="IPR011123">
    <property type="entry name" value="Y_Y_Y"/>
</dbReference>
<dbReference type="GO" id="GO:0000155">
    <property type="term" value="F:phosphorelay sensor kinase activity"/>
    <property type="evidence" value="ECO:0007669"/>
    <property type="project" value="InterPro"/>
</dbReference>
<dbReference type="InterPro" id="IPR011047">
    <property type="entry name" value="Quinoprotein_ADH-like_sf"/>
</dbReference>
<evidence type="ECO:0000259" key="4">
    <source>
        <dbReference type="PROSITE" id="PS50109"/>
    </source>
</evidence>
<reference evidence="5 6" key="1">
    <citation type="submission" date="2020-01" db="EMBL/GenBank/DDBJ databases">
        <authorList>
            <person name="Kim M.K."/>
        </authorList>
    </citation>
    <scope>NUCLEOTIDE SEQUENCE [LARGE SCALE GENOMIC DNA]</scope>
    <source>
        <strain evidence="5 6">172606-1</strain>
    </source>
</reference>
<feature type="transmembrane region" description="Helical" evidence="2">
    <location>
        <begin position="781"/>
        <end position="799"/>
    </location>
</feature>
<dbReference type="Gene3D" id="1.20.5.1930">
    <property type="match status" value="1"/>
</dbReference>
<organism evidence="5 6">
    <name type="scientific">Rhodocytophaga rosea</name>
    <dbReference type="NCBI Taxonomy" id="2704465"/>
    <lineage>
        <taxon>Bacteria</taxon>
        <taxon>Pseudomonadati</taxon>
        <taxon>Bacteroidota</taxon>
        <taxon>Cytophagia</taxon>
        <taxon>Cytophagales</taxon>
        <taxon>Rhodocytophagaceae</taxon>
        <taxon>Rhodocytophaga</taxon>
    </lineage>
</organism>
<gene>
    <name evidence="5" type="ORF">GXP67_08445</name>
</gene>
<dbReference type="PANTHER" id="PTHR43547:SF2">
    <property type="entry name" value="HYBRID SIGNAL TRANSDUCTION HISTIDINE KINASE C"/>
    <property type="match status" value="1"/>
</dbReference>
<dbReference type="Pfam" id="PF07730">
    <property type="entry name" value="HisKA_3"/>
    <property type="match status" value="1"/>
</dbReference>
<dbReference type="Proteomes" id="UP000480178">
    <property type="component" value="Chromosome"/>
</dbReference>
<keyword evidence="2" id="KW-0472">Membrane</keyword>
<dbReference type="InterPro" id="IPR013783">
    <property type="entry name" value="Ig-like_fold"/>
</dbReference>
<dbReference type="SUPFAM" id="SSF63829">
    <property type="entry name" value="Calcium-dependent phosphotriesterase"/>
    <property type="match status" value="2"/>
</dbReference>
<dbReference type="Gene3D" id="3.30.565.10">
    <property type="entry name" value="Histidine kinase-like ATPase, C-terminal domain"/>
    <property type="match status" value="1"/>
</dbReference>
<keyword evidence="1" id="KW-0597">Phosphoprotein</keyword>
<dbReference type="SMART" id="SM00387">
    <property type="entry name" value="HATPase_c"/>
    <property type="match status" value="1"/>
</dbReference>
<dbReference type="InterPro" id="IPR011712">
    <property type="entry name" value="Sig_transdc_His_kin_sub3_dim/P"/>
</dbReference>
<dbReference type="PROSITE" id="PS50109">
    <property type="entry name" value="HIS_KIN"/>
    <property type="match status" value="1"/>
</dbReference>
<keyword evidence="3" id="KW-0732">Signal</keyword>
<sequence>MISRNICVGLVFFLLHLFSVSCKAQLPSVSFEVITTKDGLPSNTVFSAARDQKGFIWFGTRLCPTRYDGASFRNFLDFETNLVTGLAADKDNNIWLASDRSGICKIGADSLNMTAIPSSDRQASNKQTGYFFIDSYGKGWYSNWYGVSCMDLKTGKFKHYPFRQTTYVWVKGSFIEDRQHNLWVIGRDNGLFRYDRQADTLVCVLGADAQDPKRRLPIVFTQACMDQQGILWIGTHNYGLIQYDPQTGNYVNYSNESPSSFINSVEAGYDENGKPVVWWGDHEGLGVFRPEQKKFYRFSHLLPDAYEVHDIFRDKTEGIVWVCTSDGILKYNPKSNLIQTIAIPDGIVHFPVVVNTFLPDKTDPSGETFWLGLSHTGMLQWNRRTNHFMLFKFPPEKSSPETRWMIQREDGKIWIGVNQWRYKRPGIIVFNPENKQFLNPPLSRLANQYYSVPFFMYGFFDRQKRLWIGNSDEGIHVLDSASCKEVSPWDSQTQLDLIKGNNLINDMRIDKQGRVWLGTYKGVYYVDEEERKFVYADTPHPALRNQDPAVNTLLEDHNGNIWAARWGSITQTDKNGVIRTVLTSKEGLSDRENRGLAEDKWGNIWIGNYEGLHYYNPVSKKLLRFTVNDGLLSNNTLQRLFVHAGNELFIGQKNGINLLKIDKLSGQPVPPPVAVSSFKIHEKEQYFDFSRPVRLKRSDNAFSVDFSALNYSKLQNNQYAYYLEGFDKNWNYIGSNHLAYYTNLDPDTYTLYLKAGDAFGNWNQNPLRIQIVVLPAFYETWWFRLLIVAAIAAILYALYRYRINQLLRLQQIRNRISADLHDEIGASLSGISIMGMMAKKNLQEKHPSALFLERMVEETNQISSSLDDIVWSINPKNDDLSHLTARMTRYASELLEAKGIAYKMNAPDYYGQVKLSMEQRRDFYLIFKEALNNLAKYAQCSQAWVEISLQRHCLQLVIRDNGIGFEPHLYTERNGLRNMRKRAENLKGTLLIQSAPGEGTMLQLSFPISA</sequence>
<dbReference type="SUPFAM" id="SSF55874">
    <property type="entry name" value="ATPase domain of HSP90 chaperone/DNA topoisomerase II/histidine kinase"/>
    <property type="match status" value="1"/>
</dbReference>
<dbReference type="Gene3D" id="2.130.10.10">
    <property type="entry name" value="YVTN repeat-like/Quinoprotein amine dehydrogenase"/>
    <property type="match status" value="2"/>
</dbReference>